<keyword evidence="13" id="KW-0067">ATP-binding</keyword>
<comment type="caution">
    <text evidence="21">The sequence shown here is derived from an EMBL/GenBank/DDBJ whole genome shotgun (WGS) entry which is preliminary data.</text>
</comment>
<dbReference type="Pfam" id="PF02518">
    <property type="entry name" value="HATPase_c"/>
    <property type="match status" value="1"/>
</dbReference>
<dbReference type="EC" id="2.7.13.3" evidence="4"/>
<dbReference type="Pfam" id="PF07730">
    <property type="entry name" value="HisKA_3"/>
    <property type="match status" value="1"/>
</dbReference>
<feature type="transmembrane region" description="Helical" evidence="19">
    <location>
        <begin position="89"/>
        <end position="108"/>
    </location>
</feature>
<comment type="cofactor">
    <cofactor evidence="2">
        <name>[4Fe-4S] cluster</name>
        <dbReference type="ChEBI" id="CHEBI:49883"/>
    </cofactor>
</comment>
<keyword evidence="12 21" id="KW-0418">Kinase</keyword>
<dbReference type="InterPro" id="IPR004358">
    <property type="entry name" value="Sig_transdc_His_kin-like_C"/>
</dbReference>
<evidence type="ECO:0000313" key="22">
    <source>
        <dbReference type="Proteomes" id="UP001153387"/>
    </source>
</evidence>
<dbReference type="InterPro" id="IPR003594">
    <property type="entry name" value="HATPase_dom"/>
</dbReference>
<evidence type="ECO:0000313" key="21">
    <source>
        <dbReference type="EMBL" id="MDG0794083.1"/>
    </source>
</evidence>
<evidence type="ECO:0000256" key="16">
    <source>
        <dbReference type="ARBA" id="ARBA00023014"/>
    </source>
</evidence>
<protein>
    <recommendedName>
        <fullName evidence="5">Oxygen sensor histidine kinase NreB</fullName>
        <ecNumber evidence="4">2.7.13.3</ecNumber>
    </recommendedName>
    <alternativeName>
        <fullName evidence="18">Nitrogen regulation protein B</fullName>
    </alternativeName>
</protein>
<dbReference type="GO" id="GO:0046872">
    <property type="term" value="F:metal ion binding"/>
    <property type="evidence" value="ECO:0007669"/>
    <property type="project" value="UniProtKB-KW"/>
</dbReference>
<dbReference type="CDD" id="cd16917">
    <property type="entry name" value="HATPase_UhpB-NarQ-NarX-like"/>
    <property type="match status" value="1"/>
</dbReference>
<dbReference type="GO" id="GO:0016020">
    <property type="term" value="C:membrane"/>
    <property type="evidence" value="ECO:0007669"/>
    <property type="project" value="InterPro"/>
</dbReference>
<evidence type="ECO:0000256" key="1">
    <source>
        <dbReference type="ARBA" id="ARBA00000085"/>
    </source>
</evidence>
<dbReference type="GO" id="GO:0005524">
    <property type="term" value="F:ATP binding"/>
    <property type="evidence" value="ECO:0007669"/>
    <property type="project" value="UniProtKB-KW"/>
</dbReference>
<keyword evidence="14" id="KW-0408">Iron</keyword>
<evidence type="ECO:0000256" key="2">
    <source>
        <dbReference type="ARBA" id="ARBA00001966"/>
    </source>
</evidence>
<evidence type="ECO:0000256" key="13">
    <source>
        <dbReference type="ARBA" id="ARBA00022840"/>
    </source>
</evidence>
<evidence type="ECO:0000256" key="9">
    <source>
        <dbReference type="ARBA" id="ARBA00022679"/>
    </source>
</evidence>
<dbReference type="InterPro" id="IPR011712">
    <property type="entry name" value="Sig_transdc_His_kin_sub3_dim/P"/>
</dbReference>
<evidence type="ECO:0000256" key="14">
    <source>
        <dbReference type="ARBA" id="ARBA00023004"/>
    </source>
</evidence>
<feature type="transmembrane region" description="Helical" evidence="19">
    <location>
        <begin position="246"/>
        <end position="269"/>
    </location>
</feature>
<feature type="transmembrane region" description="Helical" evidence="19">
    <location>
        <begin position="178"/>
        <end position="195"/>
    </location>
</feature>
<organism evidence="21 22">
    <name type="scientific">Cohnella ginsengisoli</name>
    <dbReference type="NCBI Taxonomy" id="425004"/>
    <lineage>
        <taxon>Bacteria</taxon>
        <taxon>Bacillati</taxon>
        <taxon>Bacillota</taxon>
        <taxon>Bacilli</taxon>
        <taxon>Bacillales</taxon>
        <taxon>Paenibacillaceae</taxon>
        <taxon>Cohnella</taxon>
    </lineage>
</organism>
<dbReference type="EMBL" id="JAPDHZ010000006">
    <property type="protein sequence ID" value="MDG0794083.1"/>
    <property type="molecule type" value="Genomic_DNA"/>
</dbReference>
<feature type="transmembrane region" description="Helical" evidence="19">
    <location>
        <begin position="60"/>
        <end position="82"/>
    </location>
</feature>
<feature type="transmembrane region" description="Helical" evidence="19">
    <location>
        <begin position="120"/>
        <end position="140"/>
    </location>
</feature>
<evidence type="ECO:0000256" key="18">
    <source>
        <dbReference type="ARBA" id="ARBA00030800"/>
    </source>
</evidence>
<dbReference type="PROSITE" id="PS50109">
    <property type="entry name" value="HIS_KIN"/>
    <property type="match status" value="1"/>
</dbReference>
<dbReference type="GO" id="GO:0005737">
    <property type="term" value="C:cytoplasm"/>
    <property type="evidence" value="ECO:0007669"/>
    <property type="project" value="UniProtKB-SubCell"/>
</dbReference>
<evidence type="ECO:0000256" key="6">
    <source>
        <dbReference type="ARBA" id="ARBA00022485"/>
    </source>
</evidence>
<evidence type="ECO:0000256" key="7">
    <source>
        <dbReference type="ARBA" id="ARBA00022490"/>
    </source>
</evidence>
<dbReference type="SMART" id="SM00387">
    <property type="entry name" value="HATPase_c"/>
    <property type="match status" value="1"/>
</dbReference>
<evidence type="ECO:0000256" key="8">
    <source>
        <dbReference type="ARBA" id="ARBA00022553"/>
    </source>
</evidence>
<feature type="transmembrane region" description="Helical" evidence="19">
    <location>
        <begin position="152"/>
        <end position="172"/>
    </location>
</feature>
<dbReference type="SUPFAM" id="SSF55781">
    <property type="entry name" value="GAF domain-like"/>
    <property type="match status" value="1"/>
</dbReference>
<evidence type="ECO:0000256" key="3">
    <source>
        <dbReference type="ARBA" id="ARBA00004496"/>
    </source>
</evidence>
<evidence type="ECO:0000256" key="5">
    <source>
        <dbReference type="ARBA" id="ARBA00017322"/>
    </source>
</evidence>
<dbReference type="Gene3D" id="3.30.450.40">
    <property type="match status" value="1"/>
</dbReference>
<comment type="function">
    <text evidence="17">Member of the two-component regulatory system NreB/NreC involved in the control of dissimilatory nitrate/nitrite reduction in response to oxygen. NreB functions as a direct oxygen sensor histidine kinase which is autophosphorylated, in the absence of oxygen, probably at the conserved histidine residue, and transfers its phosphate group probably to a conserved aspartate residue of NreC. NreB/NreC activates the expression of the nitrate (narGHJI) and nitrite (nir) reductase operons, as well as the putative nitrate transporter gene narT.</text>
</comment>
<feature type="transmembrane region" description="Helical" evidence="19">
    <location>
        <begin position="6"/>
        <end position="27"/>
    </location>
</feature>
<keyword evidence="10" id="KW-0479">Metal-binding</keyword>
<feature type="transmembrane region" description="Helical" evidence="19">
    <location>
        <begin position="310"/>
        <end position="331"/>
    </location>
</feature>
<keyword evidence="7" id="KW-0963">Cytoplasm</keyword>
<dbReference type="Gene3D" id="3.30.565.10">
    <property type="entry name" value="Histidine kinase-like ATPase, C-terminal domain"/>
    <property type="match status" value="1"/>
</dbReference>
<dbReference type="InterPro" id="IPR005467">
    <property type="entry name" value="His_kinase_dom"/>
</dbReference>
<gene>
    <name evidence="21" type="ORF">OMP38_27075</name>
</gene>
<keyword evidence="6" id="KW-0004">4Fe-4S</keyword>
<reference evidence="21 22" key="1">
    <citation type="submission" date="2022-10" db="EMBL/GenBank/DDBJ databases">
        <title>Comparative genomic analysis of Cohnella hashimotonis sp. nov., isolated from the International Space Station.</title>
        <authorList>
            <person name="Simpson A."/>
            <person name="Venkateswaran K."/>
        </authorList>
    </citation>
    <scope>NUCLEOTIDE SEQUENCE [LARGE SCALE GENOMIC DNA]</scope>
    <source>
        <strain evidence="21 22">DSM 18997</strain>
    </source>
</reference>
<keyword evidence="19" id="KW-0812">Transmembrane</keyword>
<dbReference type="InterPro" id="IPR050482">
    <property type="entry name" value="Sensor_HK_TwoCompSys"/>
</dbReference>
<dbReference type="PRINTS" id="PR00344">
    <property type="entry name" value="BCTRLSENSOR"/>
</dbReference>
<evidence type="ECO:0000256" key="15">
    <source>
        <dbReference type="ARBA" id="ARBA00023012"/>
    </source>
</evidence>
<dbReference type="GO" id="GO:0051539">
    <property type="term" value="F:4 iron, 4 sulfur cluster binding"/>
    <property type="evidence" value="ECO:0007669"/>
    <property type="project" value="UniProtKB-KW"/>
</dbReference>
<dbReference type="SUPFAM" id="SSF55874">
    <property type="entry name" value="ATPase domain of HSP90 chaperone/DNA topoisomerase II/histidine kinase"/>
    <property type="match status" value="1"/>
</dbReference>
<keyword evidence="15" id="KW-0902">Two-component regulatory system</keyword>
<feature type="transmembrane region" description="Helical" evidence="19">
    <location>
        <begin position="215"/>
        <end position="234"/>
    </location>
</feature>
<keyword evidence="19" id="KW-1133">Transmembrane helix</keyword>
<name>A0A9X4KL64_9BACL</name>
<keyword evidence="22" id="KW-1185">Reference proteome</keyword>
<feature type="transmembrane region" description="Helical" evidence="19">
    <location>
        <begin position="284"/>
        <end position="304"/>
    </location>
</feature>
<keyword evidence="8" id="KW-0597">Phosphoprotein</keyword>
<feature type="domain" description="Histidine kinase" evidence="20">
    <location>
        <begin position="494"/>
        <end position="702"/>
    </location>
</feature>
<dbReference type="Gene3D" id="1.20.5.1930">
    <property type="match status" value="1"/>
</dbReference>
<sequence length="702" mass="76881">MRWPAWLFGLFFAATTVLYFNCIPAYYDKLQEQCLAKGCGLSVPALTLDIAGLSVAEISLVLVAIDVLFTLVFFASALILLWKSPREPVGLLAAVAMLAFGTTFPSLVNVASVHGSFAYYWFQGLSAIGWISISLFCLLFPNGRFVPAWSRYAMLVIVAINAAGFVKGGQIWGGLPGSELFSLAWFVSFTTLLIYAQIRRFRTYSSPAERQQTKWVVYGVAIAFVGFVVISILFDPRFYDGKASNFIYLNAGLHLSLSTLPVTLTIAVLRRRLWAINPLVNRTLVYGALTLCVVLLYAGAVLYLDRLFRAWNPFVVSLIATGLVAAAFAPLKEWLQRRVNRLMKGRHDDPYAVLLELGSRLLEPLAPDAMLKALAVQVQGALRLPYVGIAIEIEGEETFIAEAGERREGYDVHAFPIVYRGPALGTLYALGRSPGEAFTADDERFLELLLRHAGPLVNNADMLQGMRRLTEDLRESREKLVLAREEERRRIRNNLHDELAPRLAALALKTATARKVVEREPASAAAILEDLGRDIRTSVGDIRALVNDLRPPALDEFGLIGAIRMRVDELAKTSADRMAAEGGSARIDFRVDAPHELPPLRAAVEVAAYRIATESVVNAWKHAEAAVCQVKLDIEADGRLIVEVTDDGVGVGASRLPGWSGQAGGGIGLVSMRERAAEIGGEFAIGRREGGGTRVWAALPLQ</sequence>
<evidence type="ECO:0000256" key="17">
    <source>
        <dbReference type="ARBA" id="ARBA00024827"/>
    </source>
</evidence>
<evidence type="ECO:0000256" key="19">
    <source>
        <dbReference type="SAM" id="Phobius"/>
    </source>
</evidence>
<dbReference type="GO" id="GO:0046983">
    <property type="term" value="F:protein dimerization activity"/>
    <property type="evidence" value="ECO:0007669"/>
    <property type="project" value="InterPro"/>
</dbReference>
<keyword evidence="9" id="KW-0808">Transferase</keyword>
<dbReference type="RefSeq" id="WP_277567855.1">
    <property type="nucleotide sequence ID" value="NZ_JAPDHZ010000006.1"/>
</dbReference>
<dbReference type="PANTHER" id="PTHR24421">
    <property type="entry name" value="NITRATE/NITRITE SENSOR PROTEIN NARX-RELATED"/>
    <property type="match status" value="1"/>
</dbReference>
<evidence type="ECO:0000256" key="4">
    <source>
        <dbReference type="ARBA" id="ARBA00012438"/>
    </source>
</evidence>
<comment type="catalytic activity">
    <reaction evidence="1">
        <text>ATP + protein L-histidine = ADP + protein N-phospho-L-histidine.</text>
        <dbReference type="EC" id="2.7.13.3"/>
    </reaction>
</comment>
<dbReference type="PANTHER" id="PTHR24421:SF10">
    <property type="entry name" value="NITRATE_NITRITE SENSOR PROTEIN NARQ"/>
    <property type="match status" value="1"/>
</dbReference>
<dbReference type="GO" id="GO:0000155">
    <property type="term" value="F:phosphorelay sensor kinase activity"/>
    <property type="evidence" value="ECO:0007669"/>
    <property type="project" value="InterPro"/>
</dbReference>
<dbReference type="Proteomes" id="UP001153387">
    <property type="component" value="Unassembled WGS sequence"/>
</dbReference>
<keyword evidence="16" id="KW-0411">Iron-sulfur</keyword>
<keyword evidence="19" id="KW-0472">Membrane</keyword>
<accession>A0A9X4KL64</accession>
<evidence type="ECO:0000256" key="11">
    <source>
        <dbReference type="ARBA" id="ARBA00022741"/>
    </source>
</evidence>
<dbReference type="InterPro" id="IPR029016">
    <property type="entry name" value="GAF-like_dom_sf"/>
</dbReference>
<evidence type="ECO:0000256" key="10">
    <source>
        <dbReference type="ARBA" id="ARBA00022723"/>
    </source>
</evidence>
<keyword evidence="11" id="KW-0547">Nucleotide-binding</keyword>
<proteinExistence type="predicted"/>
<comment type="subcellular location">
    <subcellularLocation>
        <location evidence="3">Cytoplasm</location>
    </subcellularLocation>
</comment>
<dbReference type="AlphaFoldDB" id="A0A9X4KL64"/>
<dbReference type="InterPro" id="IPR036890">
    <property type="entry name" value="HATPase_C_sf"/>
</dbReference>
<evidence type="ECO:0000259" key="20">
    <source>
        <dbReference type="PROSITE" id="PS50109"/>
    </source>
</evidence>
<evidence type="ECO:0000256" key="12">
    <source>
        <dbReference type="ARBA" id="ARBA00022777"/>
    </source>
</evidence>